<dbReference type="NCBIfam" id="TIGR04183">
    <property type="entry name" value="Por_Secre_tail"/>
    <property type="match status" value="1"/>
</dbReference>
<dbReference type="NCBIfam" id="NF038123">
    <property type="entry name" value="NF038123_dom"/>
    <property type="match status" value="1"/>
</dbReference>
<dbReference type="InterPro" id="IPR026444">
    <property type="entry name" value="Secre_tail"/>
</dbReference>
<name>A0ABR6Y570_9FLAO</name>
<protein>
    <submittedName>
        <fullName evidence="4">Spondin domain-containing protein</fullName>
    </submittedName>
</protein>
<dbReference type="InterPro" id="IPR051418">
    <property type="entry name" value="Spondin/Thrombospondin_T1"/>
</dbReference>
<dbReference type="PANTHER" id="PTHR11311:SF15">
    <property type="entry name" value="SPONDIN-2"/>
    <property type="match status" value="1"/>
</dbReference>
<dbReference type="InterPro" id="IPR009465">
    <property type="entry name" value="Spondin_N"/>
</dbReference>
<feature type="chain" id="PRO_5047523814" evidence="2">
    <location>
        <begin position="21"/>
        <end position="307"/>
    </location>
</feature>
<dbReference type="InterPro" id="IPR038678">
    <property type="entry name" value="Spondin_N_sf"/>
</dbReference>
<keyword evidence="1 2" id="KW-0732">Signal</keyword>
<evidence type="ECO:0000256" key="2">
    <source>
        <dbReference type="SAM" id="SignalP"/>
    </source>
</evidence>
<evidence type="ECO:0000256" key="1">
    <source>
        <dbReference type="ARBA" id="ARBA00022729"/>
    </source>
</evidence>
<evidence type="ECO:0000313" key="5">
    <source>
        <dbReference type="Proteomes" id="UP000607435"/>
    </source>
</evidence>
<accession>A0ABR6Y570</accession>
<dbReference type="PANTHER" id="PTHR11311">
    <property type="entry name" value="SPONDIN"/>
    <property type="match status" value="1"/>
</dbReference>
<dbReference type="PROSITE" id="PS51020">
    <property type="entry name" value="SPONDIN"/>
    <property type="match status" value="1"/>
</dbReference>
<proteinExistence type="predicted"/>
<feature type="domain" description="Spondin" evidence="3">
    <location>
        <begin position="14"/>
        <end position="205"/>
    </location>
</feature>
<sequence>MKKTTLILFITILFLNNSLAQSTATYDINFTSVWNSNDHGTLPSNAHWSDLVGANHNNNVTFLEMGGTATTGIENVAELGSNTVFNSEVQTAINAGNAEQWLSQSFSPFAAISSATLSNIVVSEDYPLLTLVSMIAPSPDWIIAVNGLNLWDTNMNKWKETFTVDLFPYDAGTEEGFGYSGNNAATNPRGVITNIAGASGYPFNSEKIGTLTITFKSTTLSTDDIESINEVKVFPNPSNTGIITVSNSNFLKQIEIYDVLGKRVKQILINPSNNDQPIDVSNLRKGVYILRLTGESESITTKKLILN</sequence>
<gene>
    <name evidence="4" type="ORF">H6H04_16000</name>
</gene>
<dbReference type="Gene3D" id="2.60.40.2130">
    <property type="entry name" value="F-spondin domain"/>
    <property type="match status" value="1"/>
</dbReference>
<dbReference type="RefSeq" id="WP_186847001.1">
    <property type="nucleotide sequence ID" value="NZ_JACOME010000007.1"/>
</dbReference>
<feature type="signal peptide" evidence="2">
    <location>
        <begin position="1"/>
        <end position="20"/>
    </location>
</feature>
<dbReference type="Pfam" id="PF06468">
    <property type="entry name" value="Spond_N"/>
    <property type="match status" value="1"/>
</dbReference>
<dbReference type="EMBL" id="JACOME010000007">
    <property type="protein sequence ID" value="MBC3847899.1"/>
    <property type="molecule type" value="Genomic_DNA"/>
</dbReference>
<evidence type="ECO:0000259" key="3">
    <source>
        <dbReference type="PROSITE" id="PS51020"/>
    </source>
</evidence>
<dbReference type="Proteomes" id="UP000607435">
    <property type="component" value="Unassembled WGS sequence"/>
</dbReference>
<comment type="caution">
    <text evidence="4">The sequence shown here is derived from an EMBL/GenBank/DDBJ whole genome shotgun (WGS) entry which is preliminary data.</text>
</comment>
<organism evidence="4 5">
    <name type="scientific">Winogradskyella echinorum</name>
    <dbReference type="NCBI Taxonomy" id="538189"/>
    <lineage>
        <taxon>Bacteria</taxon>
        <taxon>Pseudomonadati</taxon>
        <taxon>Bacteroidota</taxon>
        <taxon>Flavobacteriia</taxon>
        <taxon>Flavobacteriales</taxon>
        <taxon>Flavobacteriaceae</taxon>
        <taxon>Winogradskyella</taxon>
    </lineage>
</organism>
<reference evidence="4 5" key="1">
    <citation type="submission" date="2020-08" db="EMBL/GenBank/DDBJ databases">
        <title>Winogradskyella ouciana sp. nov., isolated from the hadal seawater of the Mariana Trench.</title>
        <authorList>
            <person name="He X."/>
        </authorList>
    </citation>
    <scope>NUCLEOTIDE SEQUENCE [LARGE SCALE GENOMIC DNA]</scope>
    <source>
        <strain evidence="4 5">KCTC 22026</strain>
    </source>
</reference>
<keyword evidence="5" id="KW-1185">Reference proteome</keyword>
<evidence type="ECO:0000313" key="4">
    <source>
        <dbReference type="EMBL" id="MBC3847899.1"/>
    </source>
</evidence>
<dbReference type="Pfam" id="PF18962">
    <property type="entry name" value="Por_Secre_tail"/>
    <property type="match status" value="1"/>
</dbReference>